<dbReference type="InterPro" id="IPR006311">
    <property type="entry name" value="TAT_signal"/>
</dbReference>
<organism evidence="1 2">
    <name type="scientific">Caenimonas sedimenti</name>
    <dbReference type="NCBI Taxonomy" id="2596921"/>
    <lineage>
        <taxon>Bacteria</taxon>
        <taxon>Pseudomonadati</taxon>
        <taxon>Pseudomonadota</taxon>
        <taxon>Betaproteobacteria</taxon>
        <taxon>Burkholderiales</taxon>
        <taxon>Comamonadaceae</taxon>
        <taxon>Caenimonas</taxon>
    </lineage>
</organism>
<accession>A0A562ZTG5</accession>
<dbReference type="AlphaFoldDB" id="A0A562ZTG5"/>
<dbReference type="RefSeq" id="WP_145892569.1">
    <property type="nucleotide sequence ID" value="NZ_VOBQ01000006.1"/>
</dbReference>
<dbReference type="Proteomes" id="UP000318199">
    <property type="component" value="Unassembled WGS sequence"/>
</dbReference>
<reference evidence="1 2" key="1">
    <citation type="submission" date="2019-07" db="EMBL/GenBank/DDBJ databases">
        <title>Caenimonas sedimenti sp. nov., isolated from activated sludge.</title>
        <authorList>
            <person name="Xu J."/>
        </authorList>
    </citation>
    <scope>NUCLEOTIDE SEQUENCE [LARGE SCALE GENOMIC DNA]</scope>
    <source>
        <strain evidence="1 2">HX-9-20</strain>
    </source>
</reference>
<evidence type="ECO:0000313" key="1">
    <source>
        <dbReference type="EMBL" id="TWO71628.1"/>
    </source>
</evidence>
<gene>
    <name evidence="1" type="ORF">FN976_08410</name>
</gene>
<dbReference type="InterPro" id="IPR008557">
    <property type="entry name" value="PhoX"/>
</dbReference>
<dbReference type="OrthoDB" id="9801383at2"/>
<keyword evidence="2" id="KW-1185">Reference proteome</keyword>
<dbReference type="Pfam" id="PF05787">
    <property type="entry name" value="PhoX"/>
    <property type="match status" value="1"/>
</dbReference>
<comment type="caution">
    <text evidence="1">The sequence shown here is derived from an EMBL/GenBank/DDBJ whole genome shotgun (WGS) entry which is preliminary data.</text>
</comment>
<dbReference type="PANTHER" id="PTHR35399">
    <property type="entry name" value="SLR8030 PROTEIN"/>
    <property type="match status" value="1"/>
</dbReference>
<dbReference type="PANTHER" id="PTHR35399:SF2">
    <property type="entry name" value="DUF839 DOMAIN-CONTAINING PROTEIN"/>
    <property type="match status" value="1"/>
</dbReference>
<evidence type="ECO:0000313" key="2">
    <source>
        <dbReference type="Proteomes" id="UP000318199"/>
    </source>
</evidence>
<protein>
    <submittedName>
        <fullName evidence="1">PhoX family phosphatase</fullName>
    </submittedName>
</protein>
<proteinExistence type="predicted"/>
<name>A0A562ZTG5_9BURK</name>
<sequence length="746" mass="78938">MNASTKAEQVALLSHDDEDCNRSGNPSLMDILDARLSRRNVLRVGLGTAGAAVLGTVSACGGSDSSPITLAPFTAVAKSVADMVSVPAGYTATVLYALGDPLTAATPDFRNDGTDTGYENRAGDHHDGMEYFGLNAAGTARDVAGSERGILAMNHEALTDQYLHAAGVTANPRPASEADKEIPAHGLSFVEVRKQGGKFTYVRDSAYNRRVTPLTPMQINGPARGNALMKTKFSPSGNDCRGTINDCGTGYTPWGTFLTGEENWAGYFTRSASDDAARGGATAKSVVSLVRNGRPQGAASRHGWETAGSADQYARWNISQTGTSTDGTDDYRNELNTFGYIVEADVYDKTQALRKRTALGRFAHESAAFSRATAGKPLAVYMGDDSRGEYMYKFVSAASWAAADANPANRITTGDKYLDSGKLYVAKYNADGTGQWLELNIASSAIANFAGYKFADQADVVVNARLAADALGATKMDRPEWTAVNPRNGEIYCALTNNSNRKVEPSGSSQQAVDAANPRAYTDAPTAASAPGNVNGHIIRMREAGDEPGATSFTWDVYLYGAQSDVDALKVNLSGLTADQDFSSPDGMWFSSKTGLIYVQTDDGAYTDVTNCMMLVGVPGRVGDGTVQNLEYTKADGSKLTVPARVGAKPTNATLRRFLVGPKDSEITGITETPDGKTIFVNIQHPGETISKANVTDPSKFVSHWPGNAGYGAGGANARPRSATIVITRNDGGRIAADGDEVLNSY</sequence>
<dbReference type="EMBL" id="VOBQ01000006">
    <property type="protein sequence ID" value="TWO71628.1"/>
    <property type="molecule type" value="Genomic_DNA"/>
</dbReference>
<dbReference type="PROSITE" id="PS51318">
    <property type="entry name" value="TAT"/>
    <property type="match status" value="1"/>
</dbReference>